<evidence type="ECO:0000256" key="6">
    <source>
        <dbReference type="SAM" id="SignalP"/>
    </source>
</evidence>
<sequence>MDFLVIFAVAVVLLIKKEMSNLEDKTNGVGSNPLQRLASLKAPRDLLLGGVKPNKKVFTPNLNVTRNKNKGSCIANTREHRKDERNKRDKKNDRNKNFKNGPNIIKSSGVFSEGMGSAERHSNRASYGRDVNAAPTLQKPTIRVKDVIKIDKELEDQKIKAILSEDGKEIEEAEDFKQVLETDAPVKLPMDDGGWSSSSMKIKKEVVIKQEPTDDGEMQTEPEEKPIPDVKDIFEDISVANLMKSDKPTLILLQLSDTLPGRGGSGDDDRKKTTNQPSSSSEESEPKPPLDTKCRLSDLEEGRIGKLRVHRSGRVTLALGNTIFEVSSGTKASFCQEVVSVSVDDRSRSASMISLGSLQHKLNVTPDWQAMFDEMAIKL</sequence>
<dbReference type="InterPro" id="IPR007811">
    <property type="entry name" value="RPC4"/>
</dbReference>
<comment type="subcellular location">
    <subcellularLocation>
        <location evidence="1">Nucleus</location>
    </subcellularLocation>
</comment>
<feature type="compositionally biased region" description="Basic and acidic residues" evidence="5">
    <location>
        <begin position="77"/>
        <end position="96"/>
    </location>
</feature>
<dbReference type="PANTHER" id="PTHR13408">
    <property type="entry name" value="DNA-DIRECTED RNA POLYMERASE III"/>
    <property type="match status" value="1"/>
</dbReference>
<evidence type="ECO:0000313" key="7">
    <source>
        <dbReference type="EMBL" id="CAH4027395.1"/>
    </source>
</evidence>
<evidence type="ECO:0000313" key="8">
    <source>
        <dbReference type="Proteomes" id="UP001152562"/>
    </source>
</evidence>
<feature type="signal peptide" evidence="6">
    <location>
        <begin position="1"/>
        <end position="20"/>
    </location>
</feature>
<dbReference type="Proteomes" id="UP001152562">
    <property type="component" value="Unassembled WGS sequence"/>
</dbReference>
<accession>A0A9P0XAK8</accession>
<evidence type="ECO:0000256" key="2">
    <source>
        <dbReference type="ARBA" id="ARBA00022478"/>
    </source>
</evidence>
<keyword evidence="6" id="KW-0732">Signal</keyword>
<feature type="compositionally biased region" description="Basic and acidic residues" evidence="5">
    <location>
        <begin position="284"/>
        <end position="294"/>
    </location>
</feature>
<dbReference type="GO" id="GO:0005666">
    <property type="term" value="C:RNA polymerase III complex"/>
    <property type="evidence" value="ECO:0007669"/>
    <property type="project" value="InterPro"/>
</dbReference>
<feature type="region of interest" description="Disordered" evidence="5">
    <location>
        <begin position="257"/>
        <end position="294"/>
    </location>
</feature>
<keyword evidence="8" id="KW-1185">Reference proteome</keyword>
<proteinExistence type="predicted"/>
<evidence type="ECO:0000256" key="3">
    <source>
        <dbReference type="ARBA" id="ARBA00023163"/>
    </source>
</evidence>
<feature type="chain" id="PRO_5040161161" description="DNA-directed RNA polymerase III subunit RPC4" evidence="6">
    <location>
        <begin position="21"/>
        <end position="379"/>
    </location>
</feature>
<protein>
    <recommendedName>
        <fullName evidence="9">DNA-directed RNA polymerase III subunit RPC4</fullName>
    </recommendedName>
</protein>
<dbReference type="GO" id="GO:0003677">
    <property type="term" value="F:DNA binding"/>
    <property type="evidence" value="ECO:0007669"/>
    <property type="project" value="InterPro"/>
</dbReference>
<organism evidence="7 8">
    <name type="scientific">Pieris brassicae</name>
    <name type="common">White butterfly</name>
    <name type="synonym">Large white butterfly</name>
    <dbReference type="NCBI Taxonomy" id="7116"/>
    <lineage>
        <taxon>Eukaryota</taxon>
        <taxon>Metazoa</taxon>
        <taxon>Ecdysozoa</taxon>
        <taxon>Arthropoda</taxon>
        <taxon>Hexapoda</taxon>
        <taxon>Insecta</taxon>
        <taxon>Pterygota</taxon>
        <taxon>Neoptera</taxon>
        <taxon>Endopterygota</taxon>
        <taxon>Lepidoptera</taxon>
        <taxon>Glossata</taxon>
        <taxon>Ditrysia</taxon>
        <taxon>Papilionoidea</taxon>
        <taxon>Pieridae</taxon>
        <taxon>Pierinae</taxon>
        <taxon>Pieris</taxon>
    </lineage>
</organism>
<feature type="region of interest" description="Disordered" evidence="5">
    <location>
        <begin position="68"/>
        <end position="128"/>
    </location>
</feature>
<evidence type="ECO:0000256" key="1">
    <source>
        <dbReference type="ARBA" id="ARBA00004123"/>
    </source>
</evidence>
<comment type="caution">
    <text evidence="7">The sequence shown here is derived from an EMBL/GenBank/DDBJ whole genome shotgun (WGS) entry which is preliminary data.</text>
</comment>
<evidence type="ECO:0000256" key="5">
    <source>
        <dbReference type="SAM" id="MobiDB-lite"/>
    </source>
</evidence>
<dbReference type="GO" id="GO:0042797">
    <property type="term" value="P:tRNA transcription by RNA polymerase III"/>
    <property type="evidence" value="ECO:0007669"/>
    <property type="project" value="TreeGrafter"/>
</dbReference>
<evidence type="ECO:0008006" key="9">
    <source>
        <dbReference type="Google" id="ProtNLM"/>
    </source>
</evidence>
<dbReference type="Pfam" id="PF05132">
    <property type="entry name" value="RNA_pol_Rpc4"/>
    <property type="match status" value="1"/>
</dbReference>
<gene>
    <name evidence="7" type="ORF">PIBRA_LOCUS4621</name>
</gene>
<dbReference type="PANTHER" id="PTHR13408:SF0">
    <property type="entry name" value="DNA-DIRECTED RNA POLYMERASE III SUBUNIT RPC4"/>
    <property type="match status" value="1"/>
</dbReference>
<dbReference type="EMBL" id="CALOZG010000005">
    <property type="protein sequence ID" value="CAH4027395.1"/>
    <property type="molecule type" value="Genomic_DNA"/>
</dbReference>
<keyword evidence="2" id="KW-0240">DNA-directed RNA polymerase</keyword>
<name>A0A9P0XAK8_PIEBR</name>
<keyword evidence="3" id="KW-0804">Transcription</keyword>
<keyword evidence="4" id="KW-0539">Nucleus</keyword>
<evidence type="ECO:0000256" key="4">
    <source>
        <dbReference type="ARBA" id="ARBA00023242"/>
    </source>
</evidence>
<dbReference type="AlphaFoldDB" id="A0A9P0XAK8"/>
<reference evidence="7" key="1">
    <citation type="submission" date="2022-05" db="EMBL/GenBank/DDBJ databases">
        <authorList>
            <person name="Okamura Y."/>
        </authorList>
    </citation>
    <scope>NUCLEOTIDE SEQUENCE</scope>
</reference>